<name>A0ABD3TZT9_SINWO</name>
<sequence length="79" mass="8959">MFPITKAQSAKYGNREKRNWLQSNSVLLGPSGGEDSNEELTELLDGDQSSDDDDDEAYFAYPVQLLPPRLQEMEFFKNA</sequence>
<evidence type="ECO:0000313" key="1">
    <source>
        <dbReference type="EMBL" id="KAL3841898.1"/>
    </source>
</evidence>
<evidence type="ECO:0000313" key="2">
    <source>
        <dbReference type="Proteomes" id="UP001634394"/>
    </source>
</evidence>
<protein>
    <submittedName>
        <fullName evidence="1">Uncharacterized protein</fullName>
    </submittedName>
</protein>
<proteinExistence type="predicted"/>
<gene>
    <name evidence="1" type="ORF">ACJMK2_019989</name>
</gene>
<comment type="caution">
    <text evidence="1">The sequence shown here is derived from an EMBL/GenBank/DDBJ whole genome shotgun (WGS) entry which is preliminary data.</text>
</comment>
<keyword evidence="2" id="KW-1185">Reference proteome</keyword>
<accession>A0ABD3TZT9</accession>
<reference evidence="1 2" key="1">
    <citation type="submission" date="2024-11" db="EMBL/GenBank/DDBJ databases">
        <title>Chromosome-level genome assembly of the freshwater bivalve Anodonta woodiana.</title>
        <authorList>
            <person name="Chen X."/>
        </authorList>
    </citation>
    <scope>NUCLEOTIDE SEQUENCE [LARGE SCALE GENOMIC DNA]</scope>
    <source>
        <strain evidence="1">MN2024</strain>
        <tissue evidence="1">Gills</tissue>
    </source>
</reference>
<dbReference type="EMBL" id="JBJQND010000017">
    <property type="protein sequence ID" value="KAL3841898.1"/>
    <property type="molecule type" value="Genomic_DNA"/>
</dbReference>
<dbReference type="Proteomes" id="UP001634394">
    <property type="component" value="Unassembled WGS sequence"/>
</dbReference>
<feature type="non-terminal residue" evidence="1">
    <location>
        <position position="79"/>
    </location>
</feature>
<dbReference type="AlphaFoldDB" id="A0ABD3TZT9"/>
<organism evidence="1 2">
    <name type="scientific">Sinanodonta woodiana</name>
    <name type="common">Chinese pond mussel</name>
    <name type="synonym">Anodonta woodiana</name>
    <dbReference type="NCBI Taxonomy" id="1069815"/>
    <lineage>
        <taxon>Eukaryota</taxon>
        <taxon>Metazoa</taxon>
        <taxon>Spiralia</taxon>
        <taxon>Lophotrochozoa</taxon>
        <taxon>Mollusca</taxon>
        <taxon>Bivalvia</taxon>
        <taxon>Autobranchia</taxon>
        <taxon>Heteroconchia</taxon>
        <taxon>Palaeoheterodonta</taxon>
        <taxon>Unionida</taxon>
        <taxon>Unionoidea</taxon>
        <taxon>Unionidae</taxon>
        <taxon>Unioninae</taxon>
        <taxon>Sinanodonta</taxon>
    </lineage>
</organism>